<dbReference type="Proteomes" id="UP000223506">
    <property type="component" value="Segment"/>
</dbReference>
<dbReference type="Pfam" id="PF23979">
    <property type="entry name" value="DUF7304"/>
    <property type="match status" value="1"/>
</dbReference>
<organism evidence="2 3">
    <name type="scientific">Mycobacterium phage Emma</name>
    <dbReference type="NCBI Taxonomy" id="2027893"/>
    <lineage>
        <taxon>Viruses</taxon>
        <taxon>Duplodnaviria</taxon>
        <taxon>Heunggongvirae</taxon>
        <taxon>Uroviricota</taxon>
        <taxon>Caudoviricetes</taxon>
        <taxon>Gracegardnervirinae</taxon>
        <taxon>Cheoctovirus</taxon>
        <taxon>Cheoctovirus emma</taxon>
    </lineage>
</organism>
<evidence type="ECO:0000313" key="3">
    <source>
        <dbReference type="Proteomes" id="UP000223506"/>
    </source>
</evidence>
<evidence type="ECO:0000313" key="2">
    <source>
        <dbReference type="EMBL" id="ASZ72929.1"/>
    </source>
</evidence>
<proteinExistence type="predicted"/>
<feature type="domain" description="DUF7304" evidence="1">
    <location>
        <begin position="28"/>
        <end position="94"/>
    </location>
</feature>
<accession>A0A249XMG3</accession>
<dbReference type="EMBL" id="MF668270">
    <property type="protein sequence ID" value="ASZ72929.1"/>
    <property type="molecule type" value="Genomic_DNA"/>
</dbReference>
<keyword evidence="3" id="KW-1185">Reference proteome</keyword>
<evidence type="ECO:0000259" key="1">
    <source>
        <dbReference type="Pfam" id="PF23979"/>
    </source>
</evidence>
<protein>
    <recommendedName>
        <fullName evidence="1">DUF7304 domain-containing protein</fullName>
    </recommendedName>
</protein>
<gene>
    <name evidence="2" type="ORF">SEA_EMMA_48</name>
</gene>
<name>A0A249XMG3_9CAUD</name>
<dbReference type="InterPro" id="IPR055728">
    <property type="entry name" value="DUF7304"/>
</dbReference>
<sequence>MSELNRINRGVCPTPGKKQYRSQSEANRFIFYSDPQRLIKKSHGGVTVGLGNYDGTDLAYLNVAGYRNDADVLLTAGELTDLIDQLTIIRNAMRLT</sequence>
<reference evidence="2 3" key="1">
    <citation type="submission" date="2017-08" db="EMBL/GenBank/DDBJ databases">
        <authorList>
            <person name="Lee J.T."/>
            <person name="Rodriguez B.O."/>
            <person name="Araradian C.A."/>
            <person name="Abele A.N."/>
            <person name="Bradvica D."/>
            <person name="Santopoalo S.R."/>
            <person name="Estandian L.G."/>
            <person name="Nelson W.B."/>
            <person name="Goodwin E.C."/>
            <person name="Reddi K."/>
            <person name="Moberg-Parker J."/>
            <person name="Garlena R.A."/>
            <person name="Russell D.A."/>
            <person name="Pope W.H."/>
            <person name="Jacobs-Sera D."/>
            <person name="Hendrix R.W."/>
            <person name="Hatfull G.F."/>
        </authorList>
    </citation>
    <scope>NUCLEOTIDE SEQUENCE [LARGE SCALE GENOMIC DNA]</scope>
</reference>